<sequence>MVAHFICQQSFSEYTAQQLIAKSDQWAVKRLYLGAVTWE</sequence>
<reference evidence="1" key="2">
    <citation type="journal article" date="2015" name="Data Brief">
        <title>Shoot transcriptome of the giant reed, Arundo donax.</title>
        <authorList>
            <person name="Barrero R.A."/>
            <person name="Guerrero F.D."/>
            <person name="Moolhuijzen P."/>
            <person name="Goolsby J.A."/>
            <person name="Tidwell J."/>
            <person name="Bellgard S.E."/>
            <person name="Bellgard M.I."/>
        </authorList>
    </citation>
    <scope>NUCLEOTIDE SEQUENCE</scope>
    <source>
        <tissue evidence="1">Shoot tissue taken approximately 20 cm above the soil surface</tissue>
    </source>
</reference>
<evidence type="ECO:0000313" key="1">
    <source>
        <dbReference type="EMBL" id="JAD85507.1"/>
    </source>
</evidence>
<dbReference type="AlphaFoldDB" id="A0A0A9DP25"/>
<dbReference type="EMBL" id="GBRH01212388">
    <property type="protein sequence ID" value="JAD85507.1"/>
    <property type="molecule type" value="Transcribed_RNA"/>
</dbReference>
<organism evidence="1">
    <name type="scientific">Arundo donax</name>
    <name type="common">Giant reed</name>
    <name type="synonym">Donax arundinaceus</name>
    <dbReference type="NCBI Taxonomy" id="35708"/>
    <lineage>
        <taxon>Eukaryota</taxon>
        <taxon>Viridiplantae</taxon>
        <taxon>Streptophyta</taxon>
        <taxon>Embryophyta</taxon>
        <taxon>Tracheophyta</taxon>
        <taxon>Spermatophyta</taxon>
        <taxon>Magnoliopsida</taxon>
        <taxon>Liliopsida</taxon>
        <taxon>Poales</taxon>
        <taxon>Poaceae</taxon>
        <taxon>PACMAD clade</taxon>
        <taxon>Arundinoideae</taxon>
        <taxon>Arundineae</taxon>
        <taxon>Arundo</taxon>
    </lineage>
</organism>
<proteinExistence type="predicted"/>
<protein>
    <submittedName>
        <fullName evidence="1">Uncharacterized protein</fullName>
    </submittedName>
</protein>
<accession>A0A0A9DP25</accession>
<name>A0A0A9DP25_ARUDO</name>
<reference evidence="1" key="1">
    <citation type="submission" date="2014-09" db="EMBL/GenBank/DDBJ databases">
        <authorList>
            <person name="Magalhaes I.L.F."/>
            <person name="Oliveira U."/>
            <person name="Santos F.R."/>
            <person name="Vidigal T.H.D.A."/>
            <person name="Brescovit A.D."/>
            <person name="Santos A.J."/>
        </authorList>
    </citation>
    <scope>NUCLEOTIDE SEQUENCE</scope>
    <source>
        <tissue evidence="1">Shoot tissue taken approximately 20 cm above the soil surface</tissue>
    </source>
</reference>